<dbReference type="EMBL" id="GBRH01260825">
    <property type="protein sequence ID" value="JAD37070.1"/>
    <property type="molecule type" value="Transcribed_RNA"/>
</dbReference>
<name>A0A0A8ZK05_ARUDO</name>
<reference evidence="2" key="2">
    <citation type="journal article" date="2015" name="Data Brief">
        <title>Shoot transcriptome of the giant reed, Arundo donax.</title>
        <authorList>
            <person name="Barrero R.A."/>
            <person name="Guerrero F.D."/>
            <person name="Moolhuijzen P."/>
            <person name="Goolsby J.A."/>
            <person name="Tidwell J."/>
            <person name="Bellgard S.E."/>
            <person name="Bellgard M.I."/>
        </authorList>
    </citation>
    <scope>NUCLEOTIDE SEQUENCE</scope>
    <source>
        <tissue evidence="2">Shoot tissue taken approximately 20 cm above the soil surface</tissue>
    </source>
</reference>
<protein>
    <submittedName>
        <fullName evidence="2">Uncharacterized protein</fullName>
    </submittedName>
</protein>
<accession>A0A0A8ZK05</accession>
<evidence type="ECO:0000256" key="1">
    <source>
        <dbReference type="SAM" id="MobiDB-lite"/>
    </source>
</evidence>
<proteinExistence type="predicted"/>
<evidence type="ECO:0000313" key="2">
    <source>
        <dbReference type="EMBL" id="JAD37070.1"/>
    </source>
</evidence>
<organism evidence="2">
    <name type="scientific">Arundo donax</name>
    <name type="common">Giant reed</name>
    <name type="synonym">Donax arundinaceus</name>
    <dbReference type="NCBI Taxonomy" id="35708"/>
    <lineage>
        <taxon>Eukaryota</taxon>
        <taxon>Viridiplantae</taxon>
        <taxon>Streptophyta</taxon>
        <taxon>Embryophyta</taxon>
        <taxon>Tracheophyta</taxon>
        <taxon>Spermatophyta</taxon>
        <taxon>Magnoliopsida</taxon>
        <taxon>Liliopsida</taxon>
        <taxon>Poales</taxon>
        <taxon>Poaceae</taxon>
        <taxon>PACMAD clade</taxon>
        <taxon>Arundinoideae</taxon>
        <taxon>Arundineae</taxon>
        <taxon>Arundo</taxon>
    </lineage>
</organism>
<feature type="region of interest" description="Disordered" evidence="1">
    <location>
        <begin position="1"/>
        <end position="26"/>
    </location>
</feature>
<sequence length="26" mass="2851">MAKKSPRLRLNSKSPSARIKDLGPSI</sequence>
<reference evidence="2" key="1">
    <citation type="submission" date="2014-09" db="EMBL/GenBank/DDBJ databases">
        <authorList>
            <person name="Magalhaes I.L.F."/>
            <person name="Oliveira U."/>
            <person name="Santos F.R."/>
            <person name="Vidigal T.H.D.A."/>
            <person name="Brescovit A.D."/>
            <person name="Santos A.J."/>
        </authorList>
    </citation>
    <scope>NUCLEOTIDE SEQUENCE</scope>
    <source>
        <tissue evidence="2">Shoot tissue taken approximately 20 cm above the soil surface</tissue>
    </source>
</reference>
<dbReference type="AlphaFoldDB" id="A0A0A8ZK05"/>